<name>A0A9N9R1V0_9NEOP</name>
<dbReference type="OrthoDB" id="7423855at2759"/>
<evidence type="ECO:0000256" key="1">
    <source>
        <dbReference type="SAM" id="MobiDB-lite"/>
    </source>
</evidence>
<dbReference type="Proteomes" id="UP001153714">
    <property type="component" value="Chromosome 18"/>
</dbReference>
<proteinExistence type="predicted"/>
<protein>
    <submittedName>
        <fullName evidence="2">Uncharacterized protein</fullName>
    </submittedName>
</protein>
<sequence length="115" mass="13547">MGKRKSDEEKLRKIKAKIRKLEKKLQKEATNSSSSEEVENEEPQQQTSTIISEELELVEPTIERNTTEFLKELTCWGRVSPDWSRCVDELQDAVREISERAQQLTYFNRNAELCW</sequence>
<evidence type="ECO:0000313" key="2">
    <source>
        <dbReference type="EMBL" id="CAG9787749.1"/>
    </source>
</evidence>
<reference evidence="2" key="2">
    <citation type="submission" date="2022-10" db="EMBL/GenBank/DDBJ databases">
        <authorList>
            <consortium name="ENA_rothamsted_submissions"/>
            <consortium name="culmorum"/>
            <person name="King R."/>
        </authorList>
    </citation>
    <scope>NUCLEOTIDE SEQUENCE</scope>
</reference>
<dbReference type="EMBL" id="OU893349">
    <property type="protein sequence ID" value="CAG9787749.1"/>
    <property type="molecule type" value="Genomic_DNA"/>
</dbReference>
<organism evidence="2 3">
    <name type="scientific">Diatraea saccharalis</name>
    <name type="common">sugarcane borer</name>
    <dbReference type="NCBI Taxonomy" id="40085"/>
    <lineage>
        <taxon>Eukaryota</taxon>
        <taxon>Metazoa</taxon>
        <taxon>Ecdysozoa</taxon>
        <taxon>Arthropoda</taxon>
        <taxon>Hexapoda</taxon>
        <taxon>Insecta</taxon>
        <taxon>Pterygota</taxon>
        <taxon>Neoptera</taxon>
        <taxon>Endopterygota</taxon>
        <taxon>Lepidoptera</taxon>
        <taxon>Glossata</taxon>
        <taxon>Ditrysia</taxon>
        <taxon>Pyraloidea</taxon>
        <taxon>Crambidae</taxon>
        <taxon>Crambinae</taxon>
        <taxon>Diatraea</taxon>
    </lineage>
</organism>
<keyword evidence="3" id="KW-1185">Reference proteome</keyword>
<evidence type="ECO:0000313" key="3">
    <source>
        <dbReference type="Proteomes" id="UP001153714"/>
    </source>
</evidence>
<dbReference type="AlphaFoldDB" id="A0A9N9R1V0"/>
<feature type="region of interest" description="Disordered" evidence="1">
    <location>
        <begin position="24"/>
        <end position="51"/>
    </location>
</feature>
<gene>
    <name evidence="2" type="ORF">DIATSA_LOCUS5611</name>
</gene>
<reference evidence="2" key="1">
    <citation type="submission" date="2021-12" db="EMBL/GenBank/DDBJ databases">
        <authorList>
            <person name="King R."/>
        </authorList>
    </citation>
    <scope>NUCLEOTIDE SEQUENCE</scope>
</reference>
<accession>A0A9N9R1V0</accession>